<evidence type="ECO:0000259" key="7">
    <source>
        <dbReference type="Pfam" id="PF07733"/>
    </source>
</evidence>
<evidence type="ECO:0000313" key="10">
    <source>
        <dbReference type="EMBL" id="VEU72944.1"/>
    </source>
</evidence>
<name>A0A449AZN3_9BACT</name>
<organism evidence="10 11">
    <name type="scientific">Mycoplasmopsis gallopavonis</name>
    <dbReference type="NCBI Taxonomy" id="76629"/>
    <lineage>
        <taxon>Bacteria</taxon>
        <taxon>Bacillati</taxon>
        <taxon>Mycoplasmatota</taxon>
        <taxon>Mycoplasmoidales</taxon>
        <taxon>Metamycoplasmataceae</taxon>
        <taxon>Mycoplasmopsis</taxon>
    </lineage>
</organism>
<keyword evidence="6" id="KW-0963">Cytoplasm</keyword>
<evidence type="ECO:0000256" key="5">
    <source>
        <dbReference type="ARBA" id="ARBA00049244"/>
    </source>
</evidence>
<dbReference type="Gene3D" id="6.10.140.1510">
    <property type="match status" value="1"/>
</dbReference>
<dbReference type="SUPFAM" id="SSF81585">
    <property type="entry name" value="PsbU/PolX domain-like"/>
    <property type="match status" value="1"/>
</dbReference>
<comment type="function">
    <text evidence="6">Required for replicative DNA synthesis. This DNA polymerase also exhibits 3' to 5' exonuclease activity.</text>
</comment>
<keyword evidence="2 6" id="KW-0548">Nucleotidyltransferase</keyword>
<feature type="domain" description="Bacterial DNA polymerase III alpha subunit NTPase" evidence="7">
    <location>
        <begin position="255"/>
        <end position="320"/>
    </location>
</feature>
<dbReference type="PANTHER" id="PTHR32294">
    <property type="entry name" value="DNA POLYMERASE III SUBUNIT ALPHA"/>
    <property type="match status" value="1"/>
</dbReference>
<dbReference type="GO" id="GO:0008408">
    <property type="term" value="F:3'-5' exonuclease activity"/>
    <property type="evidence" value="ECO:0007669"/>
    <property type="project" value="UniProtKB-UniRule"/>
</dbReference>
<evidence type="ECO:0000256" key="3">
    <source>
        <dbReference type="ARBA" id="ARBA00022705"/>
    </source>
</evidence>
<keyword evidence="4 6" id="KW-0239">DNA-directed DNA polymerase</keyword>
<evidence type="ECO:0000259" key="8">
    <source>
        <dbReference type="Pfam" id="PF14579"/>
    </source>
</evidence>
<comment type="subcellular location">
    <subcellularLocation>
        <location evidence="6">Cytoplasm</location>
    </subcellularLocation>
</comment>
<dbReference type="Gene3D" id="1.10.150.870">
    <property type="match status" value="1"/>
</dbReference>
<keyword evidence="6" id="KW-0378">Hydrolase</keyword>
<dbReference type="GO" id="GO:0003677">
    <property type="term" value="F:DNA binding"/>
    <property type="evidence" value="ECO:0007669"/>
    <property type="project" value="UniProtKB-UniRule"/>
</dbReference>
<dbReference type="InterPro" id="IPR029460">
    <property type="entry name" value="DNAPol_HHH"/>
</dbReference>
<dbReference type="PANTHER" id="PTHR32294:SF5">
    <property type="entry name" value="DNA POLYMERASE III POLC-TYPE"/>
    <property type="match status" value="1"/>
</dbReference>
<protein>
    <recommendedName>
        <fullName evidence="6">DNA polymerase III PolC-type</fullName>
        <shortName evidence="6">PolIII</shortName>
        <ecNumber evidence="6">2.7.7.7</ecNumber>
    </recommendedName>
</protein>
<dbReference type="EC" id="2.7.7.7" evidence="6"/>
<dbReference type="Gene3D" id="1.10.150.700">
    <property type="entry name" value="PolC, middle finger domain"/>
    <property type="match status" value="1"/>
</dbReference>
<dbReference type="NCBIfam" id="TIGR01405">
    <property type="entry name" value="polC_Gram_pos"/>
    <property type="match status" value="1"/>
</dbReference>
<dbReference type="InterPro" id="IPR044923">
    <property type="entry name" value="PolC_middle_finger_sf"/>
</dbReference>
<dbReference type="Proteomes" id="UP000289862">
    <property type="component" value="Chromosome"/>
</dbReference>
<reference evidence="10 11" key="1">
    <citation type="submission" date="2019-01" db="EMBL/GenBank/DDBJ databases">
        <authorList>
            <consortium name="Pathogen Informatics"/>
        </authorList>
    </citation>
    <scope>NUCLEOTIDE SEQUENCE [LARGE SCALE GENOMIC DNA]</scope>
    <source>
        <strain evidence="10 11">NCTC10186</strain>
    </source>
</reference>
<comment type="similarity">
    <text evidence="6">Belongs to the DNA polymerase type-C family. PolC subfamily.</text>
</comment>
<proteinExistence type="inferred from homology"/>
<evidence type="ECO:0000256" key="4">
    <source>
        <dbReference type="ARBA" id="ARBA00022932"/>
    </source>
</evidence>
<evidence type="ECO:0000259" key="9">
    <source>
        <dbReference type="Pfam" id="PF17657"/>
    </source>
</evidence>
<feature type="domain" description="DNA polymerase III alpha subunit finger" evidence="9">
    <location>
        <begin position="324"/>
        <end position="470"/>
    </location>
</feature>
<dbReference type="GO" id="GO:0005737">
    <property type="term" value="C:cytoplasm"/>
    <property type="evidence" value="ECO:0007669"/>
    <property type="project" value="UniProtKB-SubCell"/>
</dbReference>
<accession>A0A449AZN3</accession>
<dbReference type="GO" id="GO:0003887">
    <property type="term" value="F:DNA-directed DNA polymerase activity"/>
    <property type="evidence" value="ECO:0007669"/>
    <property type="project" value="UniProtKB-UniRule"/>
</dbReference>
<sequence>MLDKFSFLKDQALIEDIVINNTHKIANLIDDNIIVIHDKLYTPKFDDSHIKLKELVYQTAHQMYGNPLPKIIKDRLEQEINPILEYGFDVIYWISHILVKKSNDSGYLVGSRGSVGSSLVATMAGITEVNPLPPHYVCPQCKHFELANIEGITSGFDLDDKTCNSCQITMIKDGQTIPFETFLGFKADKVPDIDLNFSGEFQPEVHNEVKRLFGDSHTLRAGTISTIKSKTGFGYIKKACEEYGFTYSNNFIDFLSTKIEGVKRTTGQHPGGIIIIPKEYDVAEFTPINYPADDISLDWKTTHFDFHAIHDNVLKLDLLGHLDPTAIRMLEKLTGLDVKKDVPKKDPKVLSLFYETDALGISPQAIGGEITGALGLPEFGTNFVRKMLYEAKPTSFADLISLSGLSHGTDVWSNNAQELIKNQGMTIKDVISCRDDIMVYLINKGVDPLNSFKIMEQVRKGKSITPEQEEELKKFNVPSWYIESMKKIKYMFPKAHATAYVLMAWRIAWFKLYHPLAYYATFFTTRVQEFDVEVLENDFGAKKINAKLKELDAIKNKKVNDKELIQTLEIARELYARGFKISKINLEKSLANEWVIDAANGALIPPFASIKGIGVSVAEKIVQAREESDFRSKEDFKKRSTINSTLFKTIDELGVLESLNETDQMTLF</sequence>
<dbReference type="InterPro" id="IPR040982">
    <property type="entry name" value="DNA_pol3_finger"/>
</dbReference>
<dbReference type="InterPro" id="IPR004805">
    <property type="entry name" value="DnaE2/DnaE/PolC"/>
</dbReference>
<keyword evidence="3 6" id="KW-0235">DNA replication</keyword>
<evidence type="ECO:0000256" key="6">
    <source>
        <dbReference type="HAMAP-Rule" id="MF_00356"/>
    </source>
</evidence>
<dbReference type="GO" id="GO:0006261">
    <property type="term" value="P:DNA-templated DNA replication"/>
    <property type="evidence" value="ECO:0007669"/>
    <property type="project" value="UniProtKB-UniRule"/>
</dbReference>
<evidence type="ECO:0000256" key="2">
    <source>
        <dbReference type="ARBA" id="ARBA00022695"/>
    </source>
</evidence>
<dbReference type="InterPro" id="IPR011708">
    <property type="entry name" value="DNA_pol3_alpha_NTPase_dom"/>
</dbReference>
<dbReference type="Pfam" id="PF07733">
    <property type="entry name" value="DNA_pol3_alpha"/>
    <property type="match status" value="2"/>
</dbReference>
<keyword evidence="6" id="KW-0540">Nuclease</keyword>
<keyword evidence="11" id="KW-1185">Reference proteome</keyword>
<dbReference type="AlphaFoldDB" id="A0A449AZN3"/>
<dbReference type="KEGG" id="mgal:NCTC10186_00430"/>
<dbReference type="NCBIfam" id="NF001688">
    <property type="entry name" value="PRK00448.1"/>
    <property type="match status" value="1"/>
</dbReference>
<evidence type="ECO:0000313" key="11">
    <source>
        <dbReference type="Proteomes" id="UP000289862"/>
    </source>
</evidence>
<keyword evidence="1 6" id="KW-0808">Transferase</keyword>
<feature type="domain" description="DNA polymerase helix-hairpin-helix motif" evidence="8">
    <location>
        <begin position="580"/>
        <end position="661"/>
    </location>
</feature>
<dbReference type="InterPro" id="IPR006308">
    <property type="entry name" value="Pol_III_a_PolC-type_gram_pos"/>
</dbReference>
<gene>
    <name evidence="10" type="primary">polC_2</name>
    <name evidence="6" type="synonym">polC</name>
    <name evidence="10" type="ORF">NCTC10186_00430</name>
</gene>
<comment type="catalytic activity">
    <reaction evidence="5 6">
        <text>DNA(n) + a 2'-deoxyribonucleoside 5'-triphosphate = DNA(n+1) + diphosphate</text>
        <dbReference type="Rhea" id="RHEA:22508"/>
        <dbReference type="Rhea" id="RHEA-COMP:17339"/>
        <dbReference type="Rhea" id="RHEA-COMP:17340"/>
        <dbReference type="ChEBI" id="CHEBI:33019"/>
        <dbReference type="ChEBI" id="CHEBI:61560"/>
        <dbReference type="ChEBI" id="CHEBI:173112"/>
        <dbReference type="EC" id="2.7.7.7"/>
    </reaction>
</comment>
<dbReference type="EMBL" id="LR215031">
    <property type="protein sequence ID" value="VEU72944.1"/>
    <property type="molecule type" value="Genomic_DNA"/>
</dbReference>
<keyword evidence="6" id="KW-0269">Exonuclease</keyword>
<dbReference type="HAMAP" id="MF_00356">
    <property type="entry name" value="DNApol_PolC"/>
    <property type="match status" value="1"/>
</dbReference>
<feature type="domain" description="Bacterial DNA polymerase III alpha subunit NTPase" evidence="7">
    <location>
        <begin position="51"/>
        <end position="239"/>
    </location>
</feature>
<dbReference type="Pfam" id="PF14579">
    <property type="entry name" value="HHH_6"/>
    <property type="match status" value="1"/>
</dbReference>
<dbReference type="Pfam" id="PF17657">
    <property type="entry name" value="DNA_pol3_finger"/>
    <property type="match status" value="1"/>
</dbReference>
<dbReference type="Gene3D" id="3.30.1900.20">
    <property type="match status" value="1"/>
</dbReference>
<evidence type="ECO:0000256" key="1">
    <source>
        <dbReference type="ARBA" id="ARBA00022679"/>
    </source>
</evidence>